<evidence type="ECO:0000313" key="2">
    <source>
        <dbReference type="EMBL" id="KAH0740656.1"/>
    </source>
</evidence>
<accession>A0ABQ7U2T2</accession>
<feature type="region of interest" description="Disordered" evidence="1">
    <location>
        <begin position="27"/>
        <end position="64"/>
    </location>
</feature>
<protein>
    <submittedName>
        <fullName evidence="2">Uncharacterized protein</fullName>
    </submittedName>
</protein>
<sequence>MLDTGSILLGVIPLNYLSGHEGHSIDKTKLITQETKESRPNNSPNLKTKEQPNQTRSGQLEKESVPPFLLQLHLLHRDKGTPMWQRTKVNGQQRTPNNGHILVQEKVSLSRSHWGRLEFS</sequence>
<organism evidence="2 3">
    <name type="scientific">Solanum tuberosum</name>
    <name type="common">Potato</name>
    <dbReference type="NCBI Taxonomy" id="4113"/>
    <lineage>
        <taxon>Eukaryota</taxon>
        <taxon>Viridiplantae</taxon>
        <taxon>Streptophyta</taxon>
        <taxon>Embryophyta</taxon>
        <taxon>Tracheophyta</taxon>
        <taxon>Spermatophyta</taxon>
        <taxon>Magnoliopsida</taxon>
        <taxon>eudicotyledons</taxon>
        <taxon>Gunneridae</taxon>
        <taxon>Pentapetalae</taxon>
        <taxon>asterids</taxon>
        <taxon>lamiids</taxon>
        <taxon>Solanales</taxon>
        <taxon>Solanaceae</taxon>
        <taxon>Solanoideae</taxon>
        <taxon>Solaneae</taxon>
        <taxon>Solanum</taxon>
    </lineage>
</organism>
<reference evidence="2 3" key="1">
    <citation type="journal article" date="2021" name="bioRxiv">
        <title>Chromosome-scale and haplotype-resolved genome assembly of a tetraploid potato cultivar.</title>
        <authorList>
            <person name="Sun H."/>
            <person name="Jiao W.-B."/>
            <person name="Krause K."/>
            <person name="Campoy J.A."/>
            <person name="Goel M."/>
            <person name="Folz-Donahue K."/>
            <person name="Kukat C."/>
            <person name="Huettel B."/>
            <person name="Schneeberger K."/>
        </authorList>
    </citation>
    <scope>NUCLEOTIDE SEQUENCE [LARGE SCALE GENOMIC DNA]</scope>
    <source>
        <strain evidence="2">SolTubOtavaFocal</strain>
        <tissue evidence="2">Leaves</tissue>
    </source>
</reference>
<dbReference type="EMBL" id="JAIVGD010000026">
    <property type="protein sequence ID" value="KAH0740656.1"/>
    <property type="molecule type" value="Genomic_DNA"/>
</dbReference>
<dbReference type="Proteomes" id="UP000826656">
    <property type="component" value="Unassembled WGS sequence"/>
</dbReference>
<feature type="compositionally biased region" description="Basic and acidic residues" evidence="1">
    <location>
        <begin position="27"/>
        <end position="39"/>
    </location>
</feature>
<evidence type="ECO:0000313" key="3">
    <source>
        <dbReference type="Proteomes" id="UP000826656"/>
    </source>
</evidence>
<evidence type="ECO:0000256" key="1">
    <source>
        <dbReference type="SAM" id="MobiDB-lite"/>
    </source>
</evidence>
<proteinExistence type="predicted"/>
<name>A0ABQ7U2T2_SOLTU</name>
<feature type="compositionally biased region" description="Polar residues" evidence="1">
    <location>
        <begin position="40"/>
        <end position="58"/>
    </location>
</feature>
<comment type="caution">
    <text evidence="2">The sequence shown here is derived from an EMBL/GenBank/DDBJ whole genome shotgun (WGS) entry which is preliminary data.</text>
</comment>
<keyword evidence="3" id="KW-1185">Reference proteome</keyword>
<gene>
    <name evidence="2" type="ORF">KY290_033699</name>
</gene>